<evidence type="ECO:0000256" key="2">
    <source>
        <dbReference type="ARBA" id="ARBA00022840"/>
    </source>
</evidence>
<name>A0ABS2YUL8_POLSE</name>
<reference evidence="6" key="1">
    <citation type="journal article" date="2021" name="Cell">
        <title>Tracing the genetic footprints of vertebrate landing in non-teleost ray-finned fishes.</title>
        <authorList>
            <person name="Bi X."/>
            <person name="Wang K."/>
            <person name="Yang L."/>
            <person name="Pan H."/>
            <person name="Jiang H."/>
            <person name="Wei Q."/>
            <person name="Fang M."/>
            <person name="Yu H."/>
            <person name="Zhu C."/>
            <person name="Cai Y."/>
            <person name="He Y."/>
            <person name="Gan X."/>
            <person name="Zeng H."/>
            <person name="Yu D."/>
            <person name="Zhu Y."/>
            <person name="Jiang H."/>
            <person name="Qiu Q."/>
            <person name="Yang H."/>
            <person name="Zhang Y.E."/>
            <person name="Wang W."/>
            <person name="Zhu M."/>
            <person name="He S."/>
            <person name="Zhang G."/>
        </authorList>
    </citation>
    <scope>NUCLEOTIDE SEQUENCE</scope>
    <source>
        <strain evidence="6">Bchr_001</strain>
    </source>
</reference>
<accession>A0ABS2YUL8</accession>
<dbReference type="InterPro" id="IPR001752">
    <property type="entry name" value="Kinesin_motor_dom"/>
</dbReference>
<evidence type="ECO:0000256" key="3">
    <source>
        <dbReference type="PROSITE-ProRule" id="PRU00283"/>
    </source>
</evidence>
<dbReference type="InterPro" id="IPR027417">
    <property type="entry name" value="P-loop_NTPase"/>
</dbReference>
<sequence length="144" mass="16390">MIATISPAASNVEETLSTLRYARQARMIINNAKVNEDTNAKLIRELKAEVEKLKAAQMNTKDMEPETVKLFKQEIETLKMQLKQQEKEMAEAHRLIGTFRMVLQKVVEEGQLEVSDTLIDDNNSAIRYKIMRMLKPIAIASGVK</sequence>
<dbReference type="PANTHER" id="PTHR47117:SF5">
    <property type="entry name" value="KINESIN-LIKE PROTEIN KIF14"/>
    <property type="match status" value="1"/>
</dbReference>
<gene>
    <name evidence="6" type="primary">Kif14_0</name>
    <name evidence="6" type="ORF">GTO92_0004730</name>
</gene>
<feature type="coiled-coil region" evidence="4">
    <location>
        <begin position="39"/>
        <end position="95"/>
    </location>
</feature>
<comment type="caution">
    <text evidence="6">The sequence shown here is derived from an EMBL/GenBank/DDBJ whole genome shotgun (WGS) entry which is preliminary data.</text>
</comment>
<keyword evidence="1" id="KW-0547">Nucleotide-binding</keyword>
<keyword evidence="2" id="KW-0067">ATP-binding</keyword>
<keyword evidence="4" id="KW-0175">Coiled coil</keyword>
<evidence type="ECO:0000259" key="5">
    <source>
        <dbReference type="PROSITE" id="PS50067"/>
    </source>
</evidence>
<dbReference type="InterPro" id="IPR036961">
    <property type="entry name" value="Kinesin_motor_dom_sf"/>
</dbReference>
<dbReference type="Proteomes" id="UP001166052">
    <property type="component" value="Unassembled WGS sequence"/>
</dbReference>
<comment type="caution">
    <text evidence="3">Lacks conserved residue(s) required for the propagation of feature annotation.</text>
</comment>
<feature type="non-terminal residue" evidence="6">
    <location>
        <position position="1"/>
    </location>
</feature>
<organism evidence="6 7">
    <name type="scientific">Polypterus senegalus</name>
    <name type="common">Senegal bichir</name>
    <dbReference type="NCBI Taxonomy" id="55291"/>
    <lineage>
        <taxon>Eukaryota</taxon>
        <taxon>Metazoa</taxon>
        <taxon>Chordata</taxon>
        <taxon>Craniata</taxon>
        <taxon>Vertebrata</taxon>
        <taxon>Euteleostomi</taxon>
        <taxon>Actinopterygii</taxon>
        <taxon>Polypteriformes</taxon>
        <taxon>Polypteridae</taxon>
        <taxon>Polypterus</taxon>
    </lineage>
</organism>
<feature type="domain" description="Kinesin motor" evidence="5">
    <location>
        <begin position="1"/>
        <end position="28"/>
    </location>
</feature>
<feature type="non-terminal residue" evidence="6">
    <location>
        <position position="144"/>
    </location>
</feature>
<dbReference type="Gene3D" id="3.40.850.10">
    <property type="entry name" value="Kinesin motor domain"/>
    <property type="match status" value="1"/>
</dbReference>
<evidence type="ECO:0000313" key="6">
    <source>
        <dbReference type="EMBL" id="MBN3290178.1"/>
    </source>
</evidence>
<dbReference type="InterPro" id="IPR035892">
    <property type="entry name" value="C2_domain_sf"/>
</dbReference>
<evidence type="ECO:0000313" key="7">
    <source>
        <dbReference type="Proteomes" id="UP001166052"/>
    </source>
</evidence>
<dbReference type="Gene3D" id="2.60.40.150">
    <property type="entry name" value="C2 domain"/>
    <property type="match status" value="1"/>
</dbReference>
<dbReference type="SUPFAM" id="SSF52540">
    <property type="entry name" value="P-loop containing nucleoside triphosphate hydrolases"/>
    <property type="match status" value="1"/>
</dbReference>
<keyword evidence="7" id="KW-1185">Reference proteome</keyword>
<evidence type="ECO:0000256" key="1">
    <source>
        <dbReference type="ARBA" id="ARBA00022741"/>
    </source>
</evidence>
<comment type="similarity">
    <text evidence="3">Belongs to the TRAFAC class myosin-kinesin ATPase superfamily. Kinesin family.</text>
</comment>
<evidence type="ECO:0000256" key="4">
    <source>
        <dbReference type="SAM" id="Coils"/>
    </source>
</evidence>
<proteinExistence type="inferred from homology"/>
<dbReference type="PANTHER" id="PTHR47117">
    <property type="entry name" value="STAR-RELATED LIPID TRANSFER PROTEIN 9"/>
    <property type="match status" value="1"/>
</dbReference>
<dbReference type="PROSITE" id="PS50067">
    <property type="entry name" value="KINESIN_MOTOR_2"/>
    <property type="match status" value="1"/>
</dbReference>
<protein>
    <submittedName>
        <fullName evidence="6">KIF14 protein</fullName>
    </submittedName>
</protein>
<dbReference type="EMBL" id="JAAWVN010006780">
    <property type="protein sequence ID" value="MBN3290178.1"/>
    <property type="molecule type" value="Genomic_DNA"/>
</dbReference>